<dbReference type="AlphaFoldDB" id="A0A6N8FBV6"/>
<name>A0A6N8FBV6_9BACI</name>
<keyword evidence="1" id="KW-0812">Transmembrane</keyword>
<sequence length="203" mass="23064">MNWKEVIRIKHLIRKENGSITLEAAMILPFFLFFILFLTMIIRLAVADMALYKAASETSELVVAYAYPVAVTRDGATNFINDKIKSIEDERDVDITGAIEWTKQGLDFFGIDIQGSIESLFEDSLQGIIEPTIQNKFKEATGGWNFFNEENLEVTNVEIPSLVGGSDDYLEINVQYTFDLSLPFVNEKIVLKKTSYERIWNGS</sequence>
<evidence type="ECO:0000313" key="2">
    <source>
        <dbReference type="EMBL" id="MUK87040.1"/>
    </source>
</evidence>
<organism evidence="2 3">
    <name type="scientific">Ornithinibacillus caprae</name>
    <dbReference type="NCBI Taxonomy" id="2678566"/>
    <lineage>
        <taxon>Bacteria</taxon>
        <taxon>Bacillati</taxon>
        <taxon>Bacillota</taxon>
        <taxon>Bacilli</taxon>
        <taxon>Bacillales</taxon>
        <taxon>Bacillaceae</taxon>
        <taxon>Ornithinibacillus</taxon>
    </lineage>
</organism>
<keyword evidence="1" id="KW-1133">Transmembrane helix</keyword>
<dbReference type="EMBL" id="WOCA01000001">
    <property type="protein sequence ID" value="MUK87040.1"/>
    <property type="molecule type" value="Genomic_DNA"/>
</dbReference>
<feature type="transmembrane region" description="Helical" evidence="1">
    <location>
        <begin position="20"/>
        <end position="46"/>
    </location>
</feature>
<comment type="caution">
    <text evidence="2">The sequence shown here is derived from an EMBL/GenBank/DDBJ whole genome shotgun (WGS) entry which is preliminary data.</text>
</comment>
<keyword evidence="3" id="KW-1185">Reference proteome</keyword>
<dbReference type="Proteomes" id="UP000469125">
    <property type="component" value="Unassembled WGS sequence"/>
</dbReference>
<dbReference type="RefSeq" id="WP_155666378.1">
    <property type="nucleotide sequence ID" value="NZ_WOCA01000001.1"/>
</dbReference>
<evidence type="ECO:0000256" key="1">
    <source>
        <dbReference type="SAM" id="Phobius"/>
    </source>
</evidence>
<gene>
    <name evidence="2" type="ORF">GMD78_01310</name>
</gene>
<keyword evidence="1" id="KW-0472">Membrane</keyword>
<accession>A0A6N8FBV6</accession>
<reference evidence="2 3" key="1">
    <citation type="submission" date="2019-11" db="EMBL/GenBank/DDBJ databases">
        <authorList>
            <person name="Li X."/>
        </authorList>
    </citation>
    <scope>NUCLEOTIDE SEQUENCE [LARGE SCALE GENOMIC DNA]</scope>
    <source>
        <strain evidence="2 3">L9</strain>
    </source>
</reference>
<protein>
    <recommendedName>
        <fullName evidence="4">TadE-like protein</fullName>
    </recommendedName>
</protein>
<evidence type="ECO:0008006" key="4">
    <source>
        <dbReference type="Google" id="ProtNLM"/>
    </source>
</evidence>
<proteinExistence type="predicted"/>
<evidence type="ECO:0000313" key="3">
    <source>
        <dbReference type="Proteomes" id="UP000469125"/>
    </source>
</evidence>